<organism evidence="1 2">
    <name type="scientific">Aeromonas caviae</name>
    <name type="common">Aeromonas punctata</name>
    <dbReference type="NCBI Taxonomy" id="648"/>
    <lineage>
        <taxon>Bacteria</taxon>
        <taxon>Pseudomonadati</taxon>
        <taxon>Pseudomonadota</taxon>
        <taxon>Gammaproteobacteria</taxon>
        <taxon>Aeromonadales</taxon>
        <taxon>Aeromonadaceae</taxon>
        <taxon>Aeromonas</taxon>
    </lineage>
</organism>
<reference evidence="1" key="1">
    <citation type="submission" date="2022-09" db="EMBL/GenBank/DDBJ databases">
        <title>Intensive care unit water sources are persistently colonized with multi-drug resistant bacteria and are the site of extensive horizontal gene transfer of antibiotic resistance genes.</title>
        <authorList>
            <person name="Diorio-Toth L."/>
        </authorList>
    </citation>
    <scope>NUCLEOTIDE SEQUENCE</scope>
    <source>
        <strain evidence="1">GD03710</strain>
    </source>
</reference>
<name>A0AA42UFA8_AERCA</name>
<evidence type="ECO:0000313" key="1">
    <source>
        <dbReference type="EMBL" id="MDH1507640.1"/>
    </source>
</evidence>
<dbReference type="Proteomes" id="UP001161704">
    <property type="component" value="Unassembled WGS sequence"/>
</dbReference>
<dbReference type="EMBL" id="JAOCIZ010000141">
    <property type="protein sequence ID" value="MDH1507640.1"/>
    <property type="molecule type" value="Genomic_DNA"/>
</dbReference>
<dbReference type="AlphaFoldDB" id="A0AA42UFA8"/>
<proteinExistence type="predicted"/>
<sequence>MDITFAGELAVFSACCIAGWQISKPVIALWRSLTLSHATKSNIRSW</sequence>
<gene>
    <name evidence="1" type="ORF">N5I20_21590</name>
</gene>
<protein>
    <submittedName>
        <fullName evidence="1">Uncharacterized protein</fullName>
    </submittedName>
</protein>
<comment type="caution">
    <text evidence="1">The sequence shown here is derived from an EMBL/GenBank/DDBJ whole genome shotgun (WGS) entry which is preliminary data.</text>
</comment>
<dbReference type="RefSeq" id="WP_158656474.1">
    <property type="nucleotide sequence ID" value="NZ_CAWOMG010000178.1"/>
</dbReference>
<accession>A0AA42UFA8</accession>
<evidence type="ECO:0000313" key="2">
    <source>
        <dbReference type="Proteomes" id="UP001161704"/>
    </source>
</evidence>